<dbReference type="RefSeq" id="WP_066547951.1">
    <property type="nucleotide sequence ID" value="NZ_MASJ01000039.1"/>
</dbReference>
<dbReference type="CDD" id="cd00402">
    <property type="entry name" value="Riboflavin_synthase_like"/>
    <property type="match status" value="1"/>
</dbReference>
<dbReference type="PANTHER" id="PTHR21098:SF12">
    <property type="entry name" value="RIBOFLAVIN SYNTHASE"/>
    <property type="match status" value="1"/>
</dbReference>
<feature type="domain" description="Lumazine-binding" evidence="12">
    <location>
        <begin position="1"/>
        <end position="96"/>
    </location>
</feature>
<dbReference type="PIRSF" id="PIRSF000498">
    <property type="entry name" value="Riboflavin_syn_A"/>
    <property type="match status" value="1"/>
</dbReference>
<dbReference type="InterPro" id="IPR017938">
    <property type="entry name" value="Riboflavin_synthase-like_b-brl"/>
</dbReference>
<dbReference type="NCBIfam" id="TIGR00187">
    <property type="entry name" value="ribE"/>
    <property type="match status" value="1"/>
</dbReference>
<protein>
    <recommendedName>
        <fullName evidence="6 10">Riboflavin synthase</fullName>
        <ecNumber evidence="5 10">2.5.1.9</ecNumber>
    </recommendedName>
</protein>
<dbReference type="STRING" id="33978.A6M13_06355"/>
<evidence type="ECO:0000256" key="3">
    <source>
        <dbReference type="ARBA" id="ARBA00004887"/>
    </source>
</evidence>
<dbReference type="AlphaFoldDB" id="A0A1C0Y786"/>
<reference evidence="13 14" key="1">
    <citation type="submission" date="2016-07" db="EMBL/GenBank/DDBJ databases">
        <title>Caryophanon tenue genome sequencing.</title>
        <authorList>
            <person name="Verma A."/>
            <person name="Pal Y."/>
            <person name="Krishnamurthi S."/>
        </authorList>
    </citation>
    <scope>NUCLEOTIDE SEQUENCE [LARGE SCALE GENOMIC DNA]</scope>
    <source>
        <strain evidence="13 14">DSM 14152</strain>
    </source>
</reference>
<dbReference type="PROSITE" id="PS51177">
    <property type="entry name" value="LUMAZINE_BIND"/>
    <property type="match status" value="2"/>
</dbReference>
<evidence type="ECO:0000256" key="1">
    <source>
        <dbReference type="ARBA" id="ARBA00000968"/>
    </source>
</evidence>
<comment type="catalytic activity">
    <reaction evidence="1">
        <text>2 6,7-dimethyl-8-(1-D-ribityl)lumazine + H(+) = 5-amino-6-(D-ribitylamino)uracil + riboflavin</text>
        <dbReference type="Rhea" id="RHEA:20772"/>
        <dbReference type="ChEBI" id="CHEBI:15378"/>
        <dbReference type="ChEBI" id="CHEBI:15934"/>
        <dbReference type="ChEBI" id="CHEBI:57986"/>
        <dbReference type="ChEBI" id="CHEBI:58201"/>
        <dbReference type="EC" id="2.5.1.9"/>
    </reaction>
</comment>
<evidence type="ECO:0000259" key="12">
    <source>
        <dbReference type="PROSITE" id="PS51177"/>
    </source>
</evidence>
<dbReference type="InterPro" id="IPR023366">
    <property type="entry name" value="ATP_synth_asu-like_sf"/>
</dbReference>
<gene>
    <name evidence="13" type="ORF">A6M13_06355</name>
</gene>
<dbReference type="Pfam" id="PF00677">
    <property type="entry name" value="Lum_binding"/>
    <property type="match status" value="2"/>
</dbReference>
<evidence type="ECO:0000256" key="11">
    <source>
        <dbReference type="PROSITE-ProRule" id="PRU00524"/>
    </source>
</evidence>
<evidence type="ECO:0000313" key="13">
    <source>
        <dbReference type="EMBL" id="OCS83020.1"/>
    </source>
</evidence>
<feature type="repeat" description="Lumazine-binding" evidence="11">
    <location>
        <begin position="97"/>
        <end position="193"/>
    </location>
</feature>
<comment type="pathway">
    <text evidence="3">Cofactor biosynthesis; riboflavin biosynthesis; riboflavin from 2-hydroxy-3-oxobutyl phosphate and 5-amino-6-(D-ribitylamino)uracil: step 2/2.</text>
</comment>
<dbReference type="EMBL" id="MASJ01000039">
    <property type="protein sequence ID" value="OCS83020.1"/>
    <property type="molecule type" value="Genomic_DNA"/>
</dbReference>
<evidence type="ECO:0000256" key="8">
    <source>
        <dbReference type="ARBA" id="ARBA00022679"/>
    </source>
</evidence>
<dbReference type="Gene3D" id="2.40.30.20">
    <property type="match status" value="2"/>
</dbReference>
<dbReference type="NCBIfam" id="NF006767">
    <property type="entry name" value="PRK09289.1"/>
    <property type="match status" value="1"/>
</dbReference>
<evidence type="ECO:0000256" key="10">
    <source>
        <dbReference type="NCBIfam" id="TIGR00187"/>
    </source>
</evidence>
<dbReference type="Proteomes" id="UP000093199">
    <property type="component" value="Unassembled WGS sequence"/>
</dbReference>
<dbReference type="NCBIfam" id="NF009566">
    <property type="entry name" value="PRK13020.1"/>
    <property type="match status" value="1"/>
</dbReference>
<accession>A0A1C0Y786</accession>
<evidence type="ECO:0000313" key="14">
    <source>
        <dbReference type="Proteomes" id="UP000093199"/>
    </source>
</evidence>
<comment type="caution">
    <text evidence="13">The sequence shown here is derived from an EMBL/GenBank/DDBJ whole genome shotgun (WGS) entry which is preliminary data.</text>
</comment>
<keyword evidence="9" id="KW-0677">Repeat</keyword>
<name>A0A1C0Y786_9BACL</name>
<evidence type="ECO:0000256" key="9">
    <source>
        <dbReference type="ARBA" id="ARBA00022737"/>
    </source>
</evidence>
<dbReference type="EC" id="2.5.1.9" evidence="5 10"/>
<dbReference type="PANTHER" id="PTHR21098">
    <property type="entry name" value="RIBOFLAVIN SYNTHASE ALPHA CHAIN"/>
    <property type="match status" value="1"/>
</dbReference>
<comment type="subunit">
    <text evidence="4">Homotrimer.</text>
</comment>
<dbReference type="GO" id="GO:0004746">
    <property type="term" value="F:riboflavin synthase activity"/>
    <property type="evidence" value="ECO:0007669"/>
    <property type="project" value="UniProtKB-UniRule"/>
</dbReference>
<organism evidence="13 14">
    <name type="scientific">Caryophanon tenue</name>
    <dbReference type="NCBI Taxonomy" id="33978"/>
    <lineage>
        <taxon>Bacteria</taxon>
        <taxon>Bacillati</taxon>
        <taxon>Bacillota</taxon>
        <taxon>Bacilli</taxon>
        <taxon>Bacillales</taxon>
        <taxon>Caryophanaceae</taxon>
        <taxon>Caryophanon</taxon>
    </lineage>
</organism>
<dbReference type="InterPro" id="IPR001783">
    <property type="entry name" value="Lumazine-bd"/>
</dbReference>
<evidence type="ECO:0000256" key="5">
    <source>
        <dbReference type="ARBA" id="ARBA00012827"/>
    </source>
</evidence>
<dbReference type="SUPFAM" id="SSF63380">
    <property type="entry name" value="Riboflavin synthase domain-like"/>
    <property type="match status" value="2"/>
</dbReference>
<dbReference type="FunFam" id="2.40.30.20:FF:000003">
    <property type="entry name" value="Riboflavin synthase, alpha subunit"/>
    <property type="match status" value="1"/>
</dbReference>
<sequence length="213" mass="22866">MFTGIIEEVGKIEYVQQTQQAVSLCIQAKEVLRDVKLGDSIAVNGVCLTVTSFQATSFTADVMPETVKATNLLALRQGSLVNLERAMLANGRFGGHIVSGHIDGVGSIKRIQPQANAVYIDIDVPASIAGQCIVKGSITLDGTSLTIFDVASTTVTVSLIPHTYRETIFATKRSGDAVNVECDVIGKYVQHFLSAQQSTPTKINEHFLAQHGF</sequence>
<dbReference type="OrthoDB" id="9788537at2"/>
<dbReference type="GO" id="GO:0009231">
    <property type="term" value="P:riboflavin biosynthetic process"/>
    <property type="evidence" value="ECO:0007669"/>
    <property type="project" value="UniProtKB-KW"/>
</dbReference>
<keyword evidence="7" id="KW-0686">Riboflavin biosynthesis</keyword>
<keyword evidence="8" id="KW-0808">Transferase</keyword>
<evidence type="ECO:0000256" key="4">
    <source>
        <dbReference type="ARBA" id="ARBA00011233"/>
    </source>
</evidence>
<feature type="domain" description="Lumazine-binding" evidence="12">
    <location>
        <begin position="97"/>
        <end position="193"/>
    </location>
</feature>
<dbReference type="InterPro" id="IPR026017">
    <property type="entry name" value="Lumazine-bd_dom"/>
</dbReference>
<evidence type="ECO:0000256" key="7">
    <source>
        <dbReference type="ARBA" id="ARBA00022619"/>
    </source>
</evidence>
<evidence type="ECO:0000256" key="6">
    <source>
        <dbReference type="ARBA" id="ARBA00013950"/>
    </source>
</evidence>
<proteinExistence type="predicted"/>
<comment type="function">
    <text evidence="2">Catalyzes the dismutation of two molecules of 6,7-dimethyl-8-ribityllumazine, resulting in the formation of riboflavin and 5-amino-6-(D-ribitylamino)uracil.</text>
</comment>
<keyword evidence="14" id="KW-1185">Reference proteome</keyword>
<feature type="repeat" description="Lumazine-binding" evidence="11">
    <location>
        <begin position="1"/>
        <end position="96"/>
    </location>
</feature>
<dbReference type="FunFam" id="2.40.30.20:FF:000004">
    <property type="entry name" value="Riboflavin synthase, alpha subunit"/>
    <property type="match status" value="1"/>
</dbReference>
<evidence type="ECO:0000256" key="2">
    <source>
        <dbReference type="ARBA" id="ARBA00002803"/>
    </source>
</evidence>